<dbReference type="AlphaFoldDB" id="A0A8J1XIR2"/>
<feature type="transmembrane region" description="Helical" evidence="6">
    <location>
        <begin position="39"/>
        <end position="66"/>
    </location>
</feature>
<keyword evidence="8" id="KW-1185">Reference proteome</keyword>
<dbReference type="InterPro" id="IPR017981">
    <property type="entry name" value="GPCR_2-like_7TM"/>
</dbReference>
<name>A0A8J1XIR2_OWEFU</name>
<sequence length="221" mass="24991">GVPAVIVAISLGLDFTDIDPDFKPMYGEGICWISQRYPLLLFFTLPIAITILLNIGFFIPTAIILWKSMNQRTKRLNRPTEYPFAIYAKLFCLLGFTWILAFIAPYNIALWYIFIILNASQGVYIFLAFVLKKQVWDDFNLSAKSNKSQGTTATNLSSKAITSQHNNPTNQTEGPISTDSDNDKKDSVANNMEETNVDSVRINLSRELKIDMSMKENTKTE</sequence>
<feature type="non-terminal residue" evidence="7">
    <location>
        <position position="221"/>
    </location>
</feature>
<evidence type="ECO:0000256" key="3">
    <source>
        <dbReference type="ARBA" id="ARBA00022989"/>
    </source>
</evidence>
<dbReference type="PANTHER" id="PTHR45902:SF4">
    <property type="entry name" value="G-PROTEIN COUPLED RECEPTORS FAMILY 2 PROFILE 2 DOMAIN-CONTAINING PROTEIN"/>
    <property type="match status" value="1"/>
</dbReference>
<evidence type="ECO:0000313" key="8">
    <source>
        <dbReference type="Proteomes" id="UP000749559"/>
    </source>
</evidence>
<feature type="non-terminal residue" evidence="7">
    <location>
        <position position="1"/>
    </location>
</feature>
<dbReference type="PROSITE" id="PS50261">
    <property type="entry name" value="G_PROTEIN_RECEP_F2_4"/>
    <property type="match status" value="1"/>
</dbReference>
<feature type="transmembrane region" description="Helical" evidence="6">
    <location>
        <begin position="86"/>
        <end position="104"/>
    </location>
</feature>
<dbReference type="InterPro" id="IPR053231">
    <property type="entry name" value="GPCR_LN-TM7"/>
</dbReference>
<protein>
    <submittedName>
        <fullName evidence="7">Uncharacterized protein</fullName>
    </submittedName>
</protein>
<feature type="region of interest" description="Disordered" evidence="5">
    <location>
        <begin position="145"/>
        <end position="192"/>
    </location>
</feature>
<evidence type="ECO:0000256" key="6">
    <source>
        <dbReference type="SAM" id="Phobius"/>
    </source>
</evidence>
<dbReference type="InterPro" id="IPR000832">
    <property type="entry name" value="GPCR_2_secretin-like"/>
</dbReference>
<dbReference type="GO" id="GO:0007166">
    <property type="term" value="P:cell surface receptor signaling pathway"/>
    <property type="evidence" value="ECO:0007669"/>
    <property type="project" value="InterPro"/>
</dbReference>
<dbReference type="Pfam" id="PF00002">
    <property type="entry name" value="7tm_2"/>
    <property type="match status" value="1"/>
</dbReference>
<dbReference type="GO" id="GO:0016020">
    <property type="term" value="C:membrane"/>
    <property type="evidence" value="ECO:0007669"/>
    <property type="project" value="UniProtKB-SubCell"/>
</dbReference>
<dbReference type="GO" id="GO:0004930">
    <property type="term" value="F:G protein-coupled receptor activity"/>
    <property type="evidence" value="ECO:0007669"/>
    <property type="project" value="InterPro"/>
</dbReference>
<evidence type="ECO:0000256" key="2">
    <source>
        <dbReference type="ARBA" id="ARBA00022692"/>
    </source>
</evidence>
<reference evidence="7" key="1">
    <citation type="submission" date="2022-03" db="EMBL/GenBank/DDBJ databases">
        <authorList>
            <person name="Martin C."/>
        </authorList>
    </citation>
    <scope>NUCLEOTIDE SEQUENCE</scope>
</reference>
<proteinExistence type="predicted"/>
<feature type="transmembrane region" description="Helical" evidence="6">
    <location>
        <begin position="110"/>
        <end position="131"/>
    </location>
</feature>
<evidence type="ECO:0000256" key="4">
    <source>
        <dbReference type="ARBA" id="ARBA00023136"/>
    </source>
</evidence>
<accession>A0A8J1XIR2</accession>
<evidence type="ECO:0000256" key="1">
    <source>
        <dbReference type="ARBA" id="ARBA00004141"/>
    </source>
</evidence>
<gene>
    <name evidence="7" type="ORF">OFUS_LOCUS23850</name>
</gene>
<dbReference type="OrthoDB" id="6134459at2759"/>
<organism evidence="7 8">
    <name type="scientific">Owenia fusiformis</name>
    <name type="common">Polychaete worm</name>
    <dbReference type="NCBI Taxonomy" id="6347"/>
    <lineage>
        <taxon>Eukaryota</taxon>
        <taxon>Metazoa</taxon>
        <taxon>Spiralia</taxon>
        <taxon>Lophotrochozoa</taxon>
        <taxon>Annelida</taxon>
        <taxon>Polychaeta</taxon>
        <taxon>Sedentaria</taxon>
        <taxon>Canalipalpata</taxon>
        <taxon>Sabellida</taxon>
        <taxon>Oweniida</taxon>
        <taxon>Oweniidae</taxon>
        <taxon>Owenia</taxon>
    </lineage>
</organism>
<comment type="caution">
    <text evidence="7">The sequence shown here is derived from an EMBL/GenBank/DDBJ whole genome shotgun (WGS) entry which is preliminary data.</text>
</comment>
<feature type="compositionally biased region" description="Polar residues" evidence="5">
    <location>
        <begin position="145"/>
        <end position="179"/>
    </location>
</feature>
<keyword evidence="4 6" id="KW-0472">Membrane</keyword>
<dbReference type="CDD" id="cd15039">
    <property type="entry name" value="7tmB3_Methuselah-like"/>
    <property type="match status" value="1"/>
</dbReference>
<keyword evidence="3 6" id="KW-1133">Transmembrane helix</keyword>
<keyword evidence="2 6" id="KW-0812">Transmembrane</keyword>
<dbReference type="EMBL" id="CAIIXF020000011">
    <property type="protein sequence ID" value="CAH1799889.1"/>
    <property type="molecule type" value="Genomic_DNA"/>
</dbReference>
<evidence type="ECO:0000256" key="5">
    <source>
        <dbReference type="SAM" id="MobiDB-lite"/>
    </source>
</evidence>
<evidence type="ECO:0000313" key="7">
    <source>
        <dbReference type="EMBL" id="CAH1799889.1"/>
    </source>
</evidence>
<dbReference type="Proteomes" id="UP000749559">
    <property type="component" value="Unassembled WGS sequence"/>
</dbReference>
<dbReference type="Gene3D" id="1.20.1070.10">
    <property type="entry name" value="Rhodopsin 7-helix transmembrane proteins"/>
    <property type="match status" value="1"/>
</dbReference>
<comment type="subcellular location">
    <subcellularLocation>
        <location evidence="1">Membrane</location>
        <topology evidence="1">Multi-pass membrane protein</topology>
    </subcellularLocation>
</comment>
<dbReference type="PANTHER" id="PTHR45902">
    <property type="entry name" value="LATROPHILIN RECEPTOR-LIKE PROTEIN A"/>
    <property type="match status" value="1"/>
</dbReference>